<organism evidence="2 3">
    <name type="scientific">Corynebacterium nuruki</name>
    <dbReference type="NCBI Taxonomy" id="1032851"/>
    <lineage>
        <taxon>Bacteria</taxon>
        <taxon>Bacillati</taxon>
        <taxon>Actinomycetota</taxon>
        <taxon>Actinomycetes</taxon>
        <taxon>Mycobacteriales</taxon>
        <taxon>Corynebacteriaceae</taxon>
        <taxon>Corynebacterium</taxon>
    </lineage>
</organism>
<evidence type="ECO:0000256" key="1">
    <source>
        <dbReference type="SAM" id="Coils"/>
    </source>
</evidence>
<comment type="caution">
    <text evidence="2">The sequence shown here is derived from an EMBL/GenBank/DDBJ whole genome shotgun (WGS) entry which is preliminary data.</text>
</comment>
<dbReference type="AlphaFoldDB" id="A0A3D4SXZ5"/>
<dbReference type="STRING" id="863239.GCA_000213935_02224"/>
<dbReference type="Proteomes" id="UP000261739">
    <property type="component" value="Unassembled WGS sequence"/>
</dbReference>
<dbReference type="EMBL" id="DQID01000135">
    <property type="protein sequence ID" value="HCT14122.1"/>
    <property type="molecule type" value="Genomic_DNA"/>
</dbReference>
<dbReference type="InterPro" id="IPR009200">
    <property type="entry name" value="DUF1269_membrane"/>
</dbReference>
<keyword evidence="1" id="KW-0175">Coiled coil</keyword>
<evidence type="ECO:0000313" key="3">
    <source>
        <dbReference type="Proteomes" id="UP000261739"/>
    </source>
</evidence>
<dbReference type="RefSeq" id="WP_010119327.1">
    <property type="nucleotide sequence ID" value="NZ_DAITTW010000055.1"/>
</dbReference>
<sequence length="207" mass="22158">MTDYVAVATFPDNATAYQAFSALKNSPVSAAVDTGAIVERDEHGNVTVPEGYNADFGAGIGTGSLIGILVGVLGGPLGMLLGWGLGASIGALSDADRADTRSSALLEFSRLVPTGRNALVLQTDEADTQALDDFVAHYNGEIVRRPLDEVLAEIETAEQASRQASAAAEEALKLQKKADREQAWDDRKTELRQKRQERINRIRQAFA</sequence>
<protein>
    <submittedName>
        <fullName evidence="2">DUF1269 domain-containing protein</fullName>
    </submittedName>
</protein>
<reference evidence="2 3" key="1">
    <citation type="journal article" date="2018" name="Nat. Biotechnol.">
        <title>A standardized bacterial taxonomy based on genome phylogeny substantially revises the tree of life.</title>
        <authorList>
            <person name="Parks D.H."/>
            <person name="Chuvochina M."/>
            <person name="Waite D.W."/>
            <person name="Rinke C."/>
            <person name="Skarshewski A."/>
            <person name="Chaumeil P.A."/>
            <person name="Hugenholtz P."/>
        </authorList>
    </citation>
    <scope>NUCLEOTIDE SEQUENCE [LARGE SCALE GENOMIC DNA]</scope>
    <source>
        <strain evidence="2">UBA11247</strain>
    </source>
</reference>
<dbReference type="Pfam" id="PF06897">
    <property type="entry name" value="DUF1269"/>
    <property type="match status" value="1"/>
</dbReference>
<feature type="coiled-coil region" evidence="1">
    <location>
        <begin position="147"/>
        <end position="177"/>
    </location>
</feature>
<gene>
    <name evidence="2" type="ORF">DIW82_04815</name>
</gene>
<proteinExistence type="predicted"/>
<name>A0A3D4SXZ5_9CORY</name>
<evidence type="ECO:0000313" key="2">
    <source>
        <dbReference type="EMBL" id="HCT14122.1"/>
    </source>
</evidence>
<accession>A0A3D4SXZ5</accession>